<dbReference type="Pfam" id="PF17862">
    <property type="entry name" value="AAA_lid_3"/>
    <property type="match status" value="1"/>
</dbReference>
<keyword evidence="7 14" id="KW-0378">Hydrolase</keyword>
<evidence type="ECO:0000256" key="13">
    <source>
        <dbReference type="ARBA" id="ARBA00061570"/>
    </source>
</evidence>
<dbReference type="Gene3D" id="1.10.8.60">
    <property type="match status" value="1"/>
</dbReference>
<dbReference type="SMART" id="SM00382">
    <property type="entry name" value="AAA"/>
    <property type="match status" value="1"/>
</dbReference>
<feature type="binding site" evidence="14">
    <location>
        <position position="513"/>
    </location>
    <ligand>
        <name>Zn(2+)</name>
        <dbReference type="ChEBI" id="CHEBI:29105"/>
        <note>catalytic</note>
    </ligand>
</feature>
<evidence type="ECO:0000256" key="5">
    <source>
        <dbReference type="ARBA" id="ARBA00022723"/>
    </source>
</evidence>
<comment type="caution">
    <text evidence="14">Lacks conserved residue(s) required for the propagation of feature annotation.</text>
</comment>
<feature type="binding site" evidence="14">
    <location>
        <position position="439"/>
    </location>
    <ligand>
        <name>Zn(2+)</name>
        <dbReference type="ChEBI" id="CHEBI:29105"/>
        <note>catalytic</note>
    </ligand>
</feature>
<evidence type="ECO:0000256" key="11">
    <source>
        <dbReference type="ARBA" id="ARBA00023049"/>
    </source>
</evidence>
<dbReference type="Gene3D" id="1.20.58.760">
    <property type="entry name" value="Peptidase M41"/>
    <property type="match status" value="1"/>
</dbReference>
<evidence type="ECO:0000256" key="14">
    <source>
        <dbReference type="HAMAP-Rule" id="MF_01458"/>
    </source>
</evidence>
<evidence type="ECO:0000313" key="19">
    <source>
        <dbReference type="Proteomes" id="UP000249254"/>
    </source>
</evidence>
<keyword evidence="3 14" id="KW-0645">Protease</keyword>
<dbReference type="GO" id="GO:0030163">
    <property type="term" value="P:protein catabolic process"/>
    <property type="evidence" value="ECO:0007669"/>
    <property type="project" value="UniProtKB-UniRule"/>
</dbReference>
<evidence type="ECO:0000256" key="12">
    <source>
        <dbReference type="ARBA" id="ARBA00023136"/>
    </source>
</evidence>
<feature type="binding site" evidence="14">
    <location>
        <position position="435"/>
    </location>
    <ligand>
        <name>Zn(2+)</name>
        <dbReference type="ChEBI" id="CHEBI:29105"/>
        <note>catalytic</note>
    </ligand>
</feature>
<dbReference type="GO" id="GO:0005886">
    <property type="term" value="C:plasma membrane"/>
    <property type="evidence" value="ECO:0007669"/>
    <property type="project" value="UniProtKB-SubCell"/>
</dbReference>
<keyword evidence="12 14" id="KW-0472">Membrane</keyword>
<evidence type="ECO:0000256" key="3">
    <source>
        <dbReference type="ARBA" id="ARBA00022670"/>
    </source>
</evidence>
<comment type="subunit">
    <text evidence="14">Homohexamer.</text>
</comment>
<evidence type="ECO:0000256" key="4">
    <source>
        <dbReference type="ARBA" id="ARBA00022692"/>
    </source>
</evidence>
<dbReference type="GO" id="GO:0008270">
    <property type="term" value="F:zinc ion binding"/>
    <property type="evidence" value="ECO:0007669"/>
    <property type="project" value="UniProtKB-UniRule"/>
</dbReference>
<feature type="binding site" evidence="14">
    <location>
        <begin position="213"/>
        <end position="220"/>
    </location>
    <ligand>
        <name>ATP</name>
        <dbReference type="ChEBI" id="CHEBI:30616"/>
    </ligand>
</feature>
<dbReference type="Pfam" id="PF00004">
    <property type="entry name" value="AAA"/>
    <property type="match status" value="1"/>
</dbReference>
<dbReference type="GO" id="GO:0004176">
    <property type="term" value="F:ATP-dependent peptidase activity"/>
    <property type="evidence" value="ECO:0007669"/>
    <property type="project" value="InterPro"/>
</dbReference>
<dbReference type="OrthoDB" id="9809379at2"/>
<evidence type="ECO:0000256" key="6">
    <source>
        <dbReference type="ARBA" id="ARBA00022741"/>
    </source>
</evidence>
<keyword evidence="4 14" id="KW-0812">Transmembrane</keyword>
<keyword evidence="10 14" id="KW-1133">Transmembrane helix</keyword>
<keyword evidence="14" id="KW-1003">Cell membrane</keyword>
<keyword evidence="19" id="KW-1185">Reference proteome</keyword>
<gene>
    <name evidence="14" type="primary">ftsH</name>
    <name evidence="18" type="ORF">DJ017_06175</name>
</gene>
<accession>A0A328AJ86</accession>
<evidence type="ECO:0000256" key="16">
    <source>
        <dbReference type="SAM" id="SignalP"/>
    </source>
</evidence>
<dbReference type="EMBL" id="QFYQ01000001">
    <property type="protein sequence ID" value="RAK54136.1"/>
    <property type="molecule type" value="Genomic_DNA"/>
</dbReference>
<keyword evidence="8 14" id="KW-0862">Zinc</keyword>
<dbReference type="FunFam" id="3.40.50.300:FF:000001">
    <property type="entry name" value="ATP-dependent zinc metalloprotease FtsH"/>
    <property type="match status" value="1"/>
</dbReference>
<dbReference type="EC" id="3.4.24.-" evidence="14"/>
<name>A0A328AJ86_9CAUL</name>
<dbReference type="GO" id="GO:0016887">
    <property type="term" value="F:ATP hydrolysis activity"/>
    <property type="evidence" value="ECO:0007669"/>
    <property type="project" value="UniProtKB-UniRule"/>
</dbReference>
<dbReference type="InterPro" id="IPR000642">
    <property type="entry name" value="Peptidase_M41"/>
</dbReference>
<dbReference type="GO" id="GO:0005524">
    <property type="term" value="F:ATP binding"/>
    <property type="evidence" value="ECO:0007669"/>
    <property type="project" value="UniProtKB-UniRule"/>
</dbReference>
<dbReference type="Gene3D" id="3.30.720.210">
    <property type="match status" value="1"/>
</dbReference>
<keyword evidence="18" id="KW-0132">Cell division</keyword>
<comment type="similarity">
    <text evidence="13 14">In the central section; belongs to the AAA ATPase family.</text>
</comment>
<dbReference type="AlphaFoldDB" id="A0A328AJ86"/>
<dbReference type="SUPFAM" id="SSF140990">
    <property type="entry name" value="FtsH protease domain-like"/>
    <property type="match status" value="1"/>
</dbReference>
<keyword evidence="16" id="KW-0732">Signal</keyword>
<dbReference type="Pfam" id="PF01434">
    <property type="entry name" value="Peptidase_M41"/>
    <property type="match status" value="1"/>
</dbReference>
<dbReference type="InterPro" id="IPR003593">
    <property type="entry name" value="AAA+_ATPase"/>
</dbReference>
<organism evidence="18 19">
    <name type="scientific">Phenylobacterium soli</name>
    <dbReference type="NCBI Taxonomy" id="2170551"/>
    <lineage>
        <taxon>Bacteria</taxon>
        <taxon>Pseudomonadati</taxon>
        <taxon>Pseudomonadota</taxon>
        <taxon>Alphaproteobacteria</taxon>
        <taxon>Caulobacterales</taxon>
        <taxon>Caulobacteraceae</taxon>
        <taxon>Phenylobacterium</taxon>
    </lineage>
</organism>
<dbReference type="FunFam" id="1.20.58.760:FF:000001">
    <property type="entry name" value="ATP-dependent zinc metalloprotease FtsH"/>
    <property type="match status" value="1"/>
</dbReference>
<feature type="transmembrane region" description="Helical" evidence="14">
    <location>
        <begin position="118"/>
        <end position="140"/>
    </location>
</feature>
<dbReference type="PROSITE" id="PS00674">
    <property type="entry name" value="AAA"/>
    <property type="match status" value="1"/>
</dbReference>
<keyword evidence="18" id="KW-0131">Cell cycle</keyword>
<evidence type="ECO:0000313" key="18">
    <source>
        <dbReference type="EMBL" id="RAK54136.1"/>
    </source>
</evidence>
<evidence type="ECO:0000256" key="9">
    <source>
        <dbReference type="ARBA" id="ARBA00022840"/>
    </source>
</evidence>
<dbReference type="PANTHER" id="PTHR23076">
    <property type="entry name" value="METALLOPROTEASE M41 FTSH"/>
    <property type="match status" value="1"/>
</dbReference>
<keyword evidence="6 14" id="KW-0547">Nucleotide-binding</keyword>
<evidence type="ECO:0000256" key="15">
    <source>
        <dbReference type="RuleBase" id="RU003651"/>
    </source>
</evidence>
<dbReference type="InterPro" id="IPR037219">
    <property type="entry name" value="Peptidase_M41-like"/>
</dbReference>
<comment type="subcellular location">
    <subcellularLocation>
        <location evidence="14">Cell membrane</location>
        <topology evidence="14">Multi-pass membrane protein</topology>
        <orientation evidence="14">Cytoplasmic side</orientation>
    </subcellularLocation>
    <subcellularLocation>
        <location evidence="1">Membrane</location>
    </subcellularLocation>
</comment>
<dbReference type="NCBIfam" id="TIGR01241">
    <property type="entry name" value="FtsH_fam"/>
    <property type="match status" value="1"/>
</dbReference>
<dbReference type="SUPFAM" id="SSF52540">
    <property type="entry name" value="P-loop containing nucleoside triphosphate hydrolases"/>
    <property type="match status" value="1"/>
</dbReference>
<dbReference type="Proteomes" id="UP000249254">
    <property type="component" value="Unassembled WGS sequence"/>
</dbReference>
<dbReference type="InterPro" id="IPR003959">
    <property type="entry name" value="ATPase_AAA_core"/>
</dbReference>
<dbReference type="GO" id="GO:0004222">
    <property type="term" value="F:metalloendopeptidase activity"/>
    <property type="evidence" value="ECO:0007669"/>
    <property type="project" value="InterPro"/>
</dbReference>
<dbReference type="GO" id="GO:0006508">
    <property type="term" value="P:proteolysis"/>
    <property type="evidence" value="ECO:0007669"/>
    <property type="project" value="UniProtKB-KW"/>
</dbReference>
<feature type="domain" description="AAA+ ATPase" evidence="17">
    <location>
        <begin position="205"/>
        <end position="344"/>
    </location>
</feature>
<dbReference type="FunFam" id="1.10.8.60:FF:000001">
    <property type="entry name" value="ATP-dependent zinc metalloprotease FtsH"/>
    <property type="match status" value="1"/>
</dbReference>
<keyword evidence="11 14" id="KW-0482">Metalloprotease</keyword>
<evidence type="ECO:0000256" key="10">
    <source>
        <dbReference type="ARBA" id="ARBA00022989"/>
    </source>
</evidence>
<feature type="chain" id="PRO_5016264873" description="ATP-dependent zinc metalloprotease FtsH" evidence="16">
    <location>
        <begin position="25"/>
        <end position="637"/>
    </location>
</feature>
<dbReference type="Gene3D" id="3.40.50.300">
    <property type="entry name" value="P-loop containing nucleotide triphosphate hydrolases"/>
    <property type="match status" value="1"/>
</dbReference>
<dbReference type="CDD" id="cd19501">
    <property type="entry name" value="RecA-like_FtsH"/>
    <property type="match status" value="1"/>
</dbReference>
<evidence type="ECO:0000256" key="8">
    <source>
        <dbReference type="ARBA" id="ARBA00022833"/>
    </source>
</evidence>
<reference evidence="19" key="1">
    <citation type="submission" date="2018-05" db="EMBL/GenBank/DDBJ databases">
        <authorList>
            <person name="Li X."/>
        </authorList>
    </citation>
    <scope>NUCLEOTIDE SEQUENCE [LARGE SCALE GENOMIC DNA]</scope>
    <source>
        <strain evidence="19">LX32</strain>
    </source>
</reference>
<dbReference type="PANTHER" id="PTHR23076:SF97">
    <property type="entry name" value="ATP-DEPENDENT ZINC METALLOPROTEASE YME1L1"/>
    <property type="match status" value="1"/>
</dbReference>
<dbReference type="InterPro" id="IPR005936">
    <property type="entry name" value="FtsH"/>
</dbReference>
<dbReference type="GO" id="GO:0051301">
    <property type="term" value="P:cell division"/>
    <property type="evidence" value="ECO:0007669"/>
    <property type="project" value="UniProtKB-KW"/>
</dbReference>
<comment type="similarity">
    <text evidence="2 14">In the C-terminal section; belongs to the peptidase M41 family.</text>
</comment>
<comment type="cofactor">
    <cofactor evidence="14">
        <name>Zn(2+)</name>
        <dbReference type="ChEBI" id="CHEBI:29105"/>
    </cofactor>
    <text evidence="14">Binds 1 zinc ion per subunit.</text>
</comment>
<evidence type="ECO:0000259" key="17">
    <source>
        <dbReference type="SMART" id="SM00382"/>
    </source>
</evidence>
<dbReference type="InterPro" id="IPR041569">
    <property type="entry name" value="AAA_lid_3"/>
</dbReference>
<proteinExistence type="inferred from homology"/>
<dbReference type="InterPro" id="IPR003960">
    <property type="entry name" value="ATPase_AAA_CS"/>
</dbReference>
<dbReference type="InterPro" id="IPR027417">
    <property type="entry name" value="P-loop_NTPase"/>
</dbReference>
<feature type="signal peptide" evidence="16">
    <location>
        <begin position="1"/>
        <end position="24"/>
    </location>
</feature>
<protein>
    <recommendedName>
        <fullName evidence="14">ATP-dependent zinc metalloprotease FtsH</fullName>
        <ecNumber evidence="14">3.4.24.-</ecNumber>
    </recommendedName>
</protein>
<comment type="caution">
    <text evidence="18">The sequence shown here is derived from an EMBL/GenBank/DDBJ whole genome shotgun (WGS) entry which is preliminary data.</text>
</comment>
<keyword evidence="5 14" id="KW-0479">Metal-binding</keyword>
<sequence>MGATAALALAVTVAEFAPAARAQAAVSDAGPAAAGGYRVGSPAPTSAPIAEIAYSDFIGRIDRDEIREVTIADRTVDGKLANGSAFRTTAPEDPGLIARLLDHRVRITVAQPGQASTWIGWLTPGLSLLMLVGMVGYAMWSSKRQAKGGGRVLGIGRSPAKQAAADAQRVTFQDVAGIEDAEVELREIVEFLKGPEKFRRLGGKIPKGCLLAGPPGTGKTLLARAMAGEAGVPFFSISGSAFVEMFVGVGASRVRDMFEQAKKNAPCIIFIDEIDAVGRHRATSLGGGNDERDQTLNQLLVEMDGFDANQGVIVVAATNRPDVLDPALLRPGRFDRQVAVSAPDVAGREKILRVHLRGVPLAPEVDPKLIARATPGFSGADLANLVNEAALLAARHDAERLSPADLEDARDKVLMGAERRSLVMTAGERLTTAYHESGHALVALHTPGCDPLHKVSIVPRGRALGVTMSLPERDRYGLARIELEAKIAMMFGGRVAEELIFGKERITTGASDDIRQATALARRMVTEFGFSDRLGPLSYGEGDQHGFLGHGSSGRGNVSEATARIIDEETRRLVEDGEARARSVLAEHADQLRRLAEALLEHETLSGEAIRALLDVAPADLAAACASELALAAAVAG</sequence>
<dbReference type="HAMAP" id="MF_01458">
    <property type="entry name" value="FtsH"/>
    <property type="match status" value="1"/>
</dbReference>
<comment type="function">
    <text evidence="14">Acts as a processive, ATP-dependent zinc metallopeptidase for both cytoplasmic and membrane proteins. Plays a role in the quality control of integral membrane proteins.</text>
</comment>
<evidence type="ECO:0000256" key="2">
    <source>
        <dbReference type="ARBA" id="ARBA00010044"/>
    </source>
</evidence>
<keyword evidence="9 14" id="KW-0067">ATP-binding</keyword>
<evidence type="ECO:0000256" key="7">
    <source>
        <dbReference type="ARBA" id="ARBA00022801"/>
    </source>
</evidence>
<feature type="active site" evidence="14">
    <location>
        <position position="436"/>
    </location>
</feature>
<comment type="similarity">
    <text evidence="15">Belongs to the AAA ATPase family.</text>
</comment>
<evidence type="ECO:0000256" key="1">
    <source>
        <dbReference type="ARBA" id="ARBA00004370"/>
    </source>
</evidence>